<name>A0A7Y6C7G8_9ACTN</name>
<keyword evidence="4" id="KW-1185">Reference proteome</keyword>
<evidence type="ECO:0000313" key="4">
    <source>
        <dbReference type="Proteomes" id="UP000540128"/>
    </source>
</evidence>
<dbReference type="Proteomes" id="UP000540128">
    <property type="component" value="Unassembled WGS sequence"/>
</dbReference>
<keyword evidence="2" id="KW-0812">Transmembrane</keyword>
<feature type="region of interest" description="Disordered" evidence="1">
    <location>
        <begin position="48"/>
        <end position="67"/>
    </location>
</feature>
<evidence type="ECO:0000313" key="3">
    <source>
        <dbReference type="EMBL" id="NUV27338.1"/>
    </source>
</evidence>
<comment type="caution">
    <text evidence="3">The sequence shown here is derived from an EMBL/GenBank/DDBJ whole genome shotgun (WGS) entry which is preliminary data.</text>
</comment>
<keyword evidence="2" id="KW-1133">Transmembrane helix</keyword>
<reference evidence="3 4" key="1">
    <citation type="submission" date="2020-03" db="EMBL/GenBank/DDBJ databases">
        <title>Complete genome sequence of sixteen Streptomyces strains facilitates identification of candidate genes involved in plant growth-promotion in grain legumes and cereals.</title>
        <authorList>
            <person name="Gopalakrishnan S."/>
            <person name="Thakur V."/>
            <person name="Saxena R."/>
            <person name="Vadlamudi S."/>
            <person name="Purohit S."/>
            <person name="Kumar V."/>
            <person name="Rathore A."/>
            <person name="Chitikineni A."/>
            <person name="Varshney R.K."/>
        </authorList>
    </citation>
    <scope>NUCLEOTIDE SEQUENCE [LARGE SCALE GENOMIC DNA]</scope>
    <source>
        <strain evidence="3 4">KAI-180</strain>
    </source>
</reference>
<dbReference type="AlphaFoldDB" id="A0A7Y6C7G8"/>
<sequence>MGRIGAIVGPSYLSAVAVLVAAPQAGFYAFVVPAVLGAVLTGLLRPGTRGARQARSDAPNSEVTTAS</sequence>
<proteinExistence type="predicted"/>
<feature type="transmembrane region" description="Helical" evidence="2">
    <location>
        <begin position="25"/>
        <end position="44"/>
    </location>
</feature>
<feature type="compositionally biased region" description="Polar residues" evidence="1">
    <location>
        <begin position="58"/>
        <end position="67"/>
    </location>
</feature>
<dbReference type="EMBL" id="JAANNT010000002">
    <property type="protein sequence ID" value="NUV27338.1"/>
    <property type="molecule type" value="Genomic_DNA"/>
</dbReference>
<accession>A0A7Y6C7G8</accession>
<protein>
    <submittedName>
        <fullName evidence="3">Aromatic acid/H+ symport family MFS transporter</fullName>
    </submittedName>
</protein>
<organism evidence="3 4">
    <name type="scientific">Streptomyces odorifer</name>
    <dbReference type="NCBI Taxonomy" id="53450"/>
    <lineage>
        <taxon>Bacteria</taxon>
        <taxon>Bacillati</taxon>
        <taxon>Actinomycetota</taxon>
        <taxon>Actinomycetes</taxon>
        <taxon>Kitasatosporales</taxon>
        <taxon>Streptomycetaceae</taxon>
        <taxon>Streptomyces</taxon>
        <taxon>Streptomyces albidoflavus group</taxon>
    </lineage>
</organism>
<dbReference type="RefSeq" id="WP_175458934.1">
    <property type="nucleotide sequence ID" value="NZ_JAANNT010000002.1"/>
</dbReference>
<evidence type="ECO:0000256" key="2">
    <source>
        <dbReference type="SAM" id="Phobius"/>
    </source>
</evidence>
<gene>
    <name evidence="3" type="ORF">G6W59_03090</name>
</gene>
<evidence type="ECO:0000256" key="1">
    <source>
        <dbReference type="SAM" id="MobiDB-lite"/>
    </source>
</evidence>
<keyword evidence="2" id="KW-0472">Membrane</keyword>